<proteinExistence type="predicted"/>
<evidence type="ECO:0000259" key="3">
    <source>
        <dbReference type="Pfam" id="PF25876"/>
    </source>
</evidence>
<dbReference type="SUPFAM" id="SSF111369">
    <property type="entry name" value="HlyD-like secretion proteins"/>
    <property type="match status" value="3"/>
</dbReference>
<reference evidence="5 6" key="1">
    <citation type="submission" date="2016-11" db="EMBL/GenBank/DDBJ databases">
        <authorList>
            <person name="Jaros S."/>
            <person name="Januszkiewicz K."/>
            <person name="Wedrychowicz H."/>
        </authorList>
    </citation>
    <scope>NUCLEOTIDE SEQUENCE [LARGE SCALE GENOMIC DNA]</scope>
    <source>
        <strain evidence="5 6">DSM 22153</strain>
    </source>
</reference>
<gene>
    <name evidence="5" type="ORF">SAMN05444272_2763</name>
</gene>
<sequence length="417" mass="44474">MLYTIDRTVQSIFSHDRLPPKQAVRQTVERQNYWGISVTEKTEAPADAPQTKSVAAEPAKPKSGKGKKILTLVLLAGVCFAGFEGYNWWTHGRFVEETDDAYVTADITTVLSKVSGYVSEIAVSDNEVVRQGDVLLTIEDGDYKLAVQAAKDALNSAKVTVERISDQIKAGEASVLEAQAGVKSAEASLEDSNLTFKRQESLTKSRVASQATLDTARTSQMSAEAKLEQAKAAVEIAKANISVLEGQKKEAEQAVKSAQTSLEKAERDLEFTVVRATVDGIVGNRAAQIGSFLQAGSRIAAIVPLSEAHISANFKETQLGDIRQGAKVKVSVDAYPDATLTGTVESISPATGSVFSLLPSENATGNFTKVVQRVPVKIVVTPEELAAHPLRAGMSVIVEVDTRTGGEGKPAALAFKN</sequence>
<protein>
    <submittedName>
        <fullName evidence="5">Membrane fusion protein, multidrug efflux system</fullName>
    </submittedName>
</protein>
<dbReference type="STRING" id="735517.SAMN05444272_2763"/>
<evidence type="ECO:0000259" key="4">
    <source>
        <dbReference type="Pfam" id="PF25990"/>
    </source>
</evidence>
<feature type="coiled-coil region" evidence="1">
    <location>
        <begin position="213"/>
        <end position="268"/>
    </location>
</feature>
<dbReference type="InterPro" id="IPR058624">
    <property type="entry name" value="MdtA-like_HH"/>
</dbReference>
<keyword evidence="6" id="KW-1185">Reference proteome</keyword>
<dbReference type="AlphaFoldDB" id="A0A1M7KAQ6"/>
<dbReference type="InterPro" id="IPR058636">
    <property type="entry name" value="Beta-barrel_YknX"/>
</dbReference>
<dbReference type="InterPro" id="IPR050739">
    <property type="entry name" value="MFP"/>
</dbReference>
<dbReference type="EMBL" id="FRBW01000003">
    <property type="protein sequence ID" value="SHM61937.1"/>
    <property type="molecule type" value="Genomic_DNA"/>
</dbReference>
<name>A0A1M7KAQ6_9HYPH</name>
<evidence type="ECO:0000313" key="5">
    <source>
        <dbReference type="EMBL" id="SHM61937.1"/>
    </source>
</evidence>
<keyword evidence="1" id="KW-0175">Coiled coil</keyword>
<dbReference type="Pfam" id="PF25876">
    <property type="entry name" value="HH_MFP_RND"/>
    <property type="match status" value="1"/>
</dbReference>
<feature type="domain" description="Multidrug resistance protein MdtA-like alpha-helical hairpin" evidence="3">
    <location>
        <begin position="177"/>
        <end position="241"/>
    </location>
</feature>
<feature type="region of interest" description="Disordered" evidence="2">
    <location>
        <begin position="40"/>
        <end position="63"/>
    </location>
</feature>
<dbReference type="PANTHER" id="PTHR30386:SF24">
    <property type="entry name" value="MULTIDRUG RESISTANCE EFFLUX PUMP"/>
    <property type="match status" value="1"/>
</dbReference>
<dbReference type="GO" id="GO:0055085">
    <property type="term" value="P:transmembrane transport"/>
    <property type="evidence" value="ECO:0007669"/>
    <property type="project" value="InterPro"/>
</dbReference>
<evidence type="ECO:0000313" key="6">
    <source>
        <dbReference type="Proteomes" id="UP000186002"/>
    </source>
</evidence>
<dbReference type="Proteomes" id="UP000186002">
    <property type="component" value="Unassembled WGS sequence"/>
</dbReference>
<evidence type="ECO:0000256" key="2">
    <source>
        <dbReference type="SAM" id="MobiDB-lite"/>
    </source>
</evidence>
<accession>A0A1M7KAQ6</accession>
<dbReference type="Gene3D" id="1.10.287.470">
    <property type="entry name" value="Helix hairpin bin"/>
    <property type="match status" value="1"/>
</dbReference>
<dbReference type="Gene3D" id="2.40.50.100">
    <property type="match status" value="1"/>
</dbReference>
<dbReference type="Pfam" id="PF25990">
    <property type="entry name" value="Beta-barrel_YknX"/>
    <property type="match status" value="1"/>
</dbReference>
<dbReference type="PANTHER" id="PTHR30386">
    <property type="entry name" value="MEMBRANE FUSION SUBUNIT OF EMRAB-TOLC MULTIDRUG EFFLUX PUMP"/>
    <property type="match status" value="1"/>
</dbReference>
<evidence type="ECO:0000256" key="1">
    <source>
        <dbReference type="SAM" id="Coils"/>
    </source>
</evidence>
<dbReference type="Gene3D" id="2.40.30.170">
    <property type="match status" value="1"/>
</dbReference>
<feature type="domain" description="YknX-like beta-barrel" evidence="4">
    <location>
        <begin position="310"/>
        <end position="400"/>
    </location>
</feature>
<organism evidence="5 6">
    <name type="scientific">Roseibium suaedae</name>
    <dbReference type="NCBI Taxonomy" id="735517"/>
    <lineage>
        <taxon>Bacteria</taxon>
        <taxon>Pseudomonadati</taxon>
        <taxon>Pseudomonadota</taxon>
        <taxon>Alphaproteobacteria</taxon>
        <taxon>Hyphomicrobiales</taxon>
        <taxon>Stappiaceae</taxon>
        <taxon>Roseibium</taxon>
    </lineage>
</organism>